<proteinExistence type="predicted"/>
<evidence type="ECO:0000313" key="2">
    <source>
        <dbReference type="Proteomes" id="UP000183299"/>
    </source>
</evidence>
<dbReference type="InterPro" id="IPR007523">
    <property type="entry name" value="NDUFAF3/AAMDC"/>
</dbReference>
<dbReference type="InterPro" id="IPR036748">
    <property type="entry name" value="MTH938-like_sf"/>
</dbReference>
<dbReference type="STRING" id="576117.SAMN04488138_10372"/>
<organism evidence="1 2">
    <name type="scientific">Celeribacter halophilus</name>
    <dbReference type="NCBI Taxonomy" id="576117"/>
    <lineage>
        <taxon>Bacteria</taxon>
        <taxon>Pseudomonadati</taxon>
        <taxon>Pseudomonadota</taxon>
        <taxon>Alphaproteobacteria</taxon>
        <taxon>Rhodobacterales</taxon>
        <taxon>Roseobacteraceae</taxon>
        <taxon>Celeribacter</taxon>
    </lineage>
</organism>
<dbReference type="CDD" id="cd00248">
    <property type="entry name" value="Mth938-like"/>
    <property type="match status" value="1"/>
</dbReference>
<dbReference type="PANTHER" id="PTHR21192">
    <property type="entry name" value="NUCLEAR PROTEIN E3-3"/>
    <property type="match status" value="1"/>
</dbReference>
<dbReference type="PANTHER" id="PTHR21192:SF2">
    <property type="entry name" value="NADH DEHYDROGENASE [UBIQUINONE] 1 ALPHA SUBCOMPLEX ASSEMBLY FACTOR 3"/>
    <property type="match status" value="1"/>
</dbReference>
<dbReference type="SUPFAM" id="SSF64076">
    <property type="entry name" value="MTH938-like"/>
    <property type="match status" value="1"/>
</dbReference>
<evidence type="ECO:0000313" key="1">
    <source>
        <dbReference type="EMBL" id="SFJ25055.1"/>
    </source>
</evidence>
<protein>
    <submittedName>
        <fullName evidence="1">Uncharacterized conserved protein, contains Mth938-like domain</fullName>
    </submittedName>
</protein>
<dbReference type="OrthoDB" id="7351393at2"/>
<keyword evidence="2" id="KW-1185">Reference proteome</keyword>
<dbReference type="Gene3D" id="3.40.1230.10">
    <property type="entry name" value="MTH938-like"/>
    <property type="match status" value="1"/>
</dbReference>
<dbReference type="Pfam" id="PF04430">
    <property type="entry name" value="DUF498"/>
    <property type="match status" value="1"/>
</dbReference>
<reference evidence="1 2" key="1">
    <citation type="submission" date="2016-10" db="EMBL/GenBank/DDBJ databases">
        <authorList>
            <person name="de Groot N.N."/>
        </authorList>
    </citation>
    <scope>NUCLEOTIDE SEQUENCE [LARGE SCALE GENOMIC DNA]</scope>
    <source>
        <strain evidence="1 2">CGMCC 1.8891</strain>
    </source>
</reference>
<sequence>MQFNEMPFEDAVPVDGYGPNMFRIGGKAYEGAMLVCGEKILPWGGYADVASLVELRELIDIIVIGTGPEMTHLPKAFREALEAAEIGLEPMATPTAARTYNVLASEGRRVAVALLPV</sequence>
<dbReference type="Proteomes" id="UP000183299">
    <property type="component" value="Unassembled WGS sequence"/>
</dbReference>
<dbReference type="AlphaFoldDB" id="A0A1I3PUI5"/>
<dbReference type="GeneID" id="98664176"/>
<accession>A0A1I3PUI5</accession>
<dbReference type="EMBL" id="FORY01000003">
    <property type="protein sequence ID" value="SFJ25055.1"/>
    <property type="molecule type" value="Genomic_DNA"/>
</dbReference>
<dbReference type="RefSeq" id="WP_066607519.1">
    <property type="nucleotide sequence ID" value="NZ_FORY01000003.1"/>
</dbReference>
<gene>
    <name evidence="1" type="ORF">SAMN04488138_10372</name>
</gene>
<name>A0A1I3PUI5_9RHOB</name>